<dbReference type="Pfam" id="PF17773">
    <property type="entry name" value="UPF0176_N"/>
    <property type="match status" value="1"/>
</dbReference>
<feature type="domain" description="Rhodanese" evidence="2">
    <location>
        <begin position="132"/>
        <end position="226"/>
    </location>
</feature>
<dbReference type="RefSeq" id="WP_046560965.1">
    <property type="nucleotide sequence ID" value="NZ_CP010975.1"/>
</dbReference>
<dbReference type="GO" id="GO:0006400">
    <property type="term" value="P:tRNA modification"/>
    <property type="evidence" value="ECO:0007669"/>
    <property type="project" value="UniProtKB-UniRule"/>
</dbReference>
<comment type="function">
    <text evidence="1">Catalyzes oxygen-dependent 5-hydroxyuridine (ho5U) modification at position 34 in tRNAs.</text>
</comment>
<dbReference type="GO" id="GO:0016705">
    <property type="term" value="F:oxidoreductase activity, acting on paired donors, with incorporation or reduction of molecular oxygen"/>
    <property type="evidence" value="ECO:0007669"/>
    <property type="project" value="UniProtKB-UniRule"/>
</dbReference>
<evidence type="ECO:0000313" key="3">
    <source>
        <dbReference type="EMBL" id="AKE51834.1"/>
    </source>
</evidence>
<dbReference type="EMBL" id="CP010975">
    <property type="protein sequence ID" value="AKE51834.1"/>
    <property type="molecule type" value="Genomic_DNA"/>
</dbReference>
<keyword evidence="1" id="KW-0560">Oxidoreductase</keyword>
<dbReference type="KEGG" id="kge:TQ33_0863"/>
<dbReference type="CDD" id="cd01518">
    <property type="entry name" value="RHOD_YceA"/>
    <property type="match status" value="1"/>
</dbReference>
<dbReference type="NCBIfam" id="NF001136">
    <property type="entry name" value="PRK00142.1-4"/>
    <property type="match status" value="1"/>
</dbReference>
<dbReference type="SMART" id="SM00450">
    <property type="entry name" value="RHOD"/>
    <property type="match status" value="1"/>
</dbReference>
<keyword evidence="4" id="KW-1185">Reference proteome</keyword>
<dbReference type="InterPro" id="IPR020936">
    <property type="entry name" value="TrhO"/>
</dbReference>
<dbReference type="Gene3D" id="3.30.70.100">
    <property type="match status" value="1"/>
</dbReference>
<dbReference type="InterPro" id="IPR040503">
    <property type="entry name" value="TRHO_N"/>
</dbReference>
<dbReference type="InterPro" id="IPR001763">
    <property type="entry name" value="Rhodanese-like_dom"/>
</dbReference>
<protein>
    <recommendedName>
        <fullName evidence="1">tRNA uridine(34) hydroxylase</fullName>
        <ecNumber evidence="1">1.14.-.-</ecNumber>
    </recommendedName>
    <alternativeName>
        <fullName evidence="1">tRNA hydroxylation protein O</fullName>
    </alternativeName>
</protein>
<dbReference type="Proteomes" id="UP000034071">
    <property type="component" value="Chromosome"/>
</dbReference>
<dbReference type="PANTHER" id="PTHR43268">
    <property type="entry name" value="THIOSULFATE SULFURTRANSFERASE/RHODANESE-LIKE DOMAIN-CONTAINING PROTEIN 2"/>
    <property type="match status" value="1"/>
</dbReference>
<evidence type="ECO:0000313" key="4">
    <source>
        <dbReference type="Proteomes" id="UP000034071"/>
    </source>
</evidence>
<dbReference type="HOGENOM" id="CLU_038878_0_0_6"/>
<dbReference type="AlphaFoldDB" id="A0A0F6TQN0"/>
<dbReference type="SUPFAM" id="SSF52821">
    <property type="entry name" value="Rhodanese/Cell cycle control phosphatase"/>
    <property type="match status" value="1"/>
</dbReference>
<gene>
    <name evidence="1" type="primary">trhO</name>
    <name evidence="3" type="ORF">TQ33_0863</name>
</gene>
<dbReference type="HAMAP" id="MF_00469">
    <property type="entry name" value="TrhO"/>
    <property type="match status" value="1"/>
</dbReference>
<dbReference type="EC" id="1.14.-.-" evidence="1"/>
<dbReference type="Gene3D" id="3.40.250.10">
    <property type="entry name" value="Rhodanese-like domain"/>
    <property type="match status" value="1"/>
</dbReference>
<comment type="similarity">
    <text evidence="1">Belongs to the TrhO family.</text>
</comment>
<name>A0A0F6TQN0_9GAMM</name>
<keyword evidence="1" id="KW-0819">tRNA processing</keyword>
<dbReference type="STRING" id="914150.TQ33_0863"/>
<dbReference type="PATRIC" id="fig|914150.5.peg.874"/>
<proteinExistence type="inferred from homology"/>
<reference evidence="3 4" key="1">
    <citation type="submission" date="2015-02" db="EMBL/GenBank/DDBJ databases">
        <title>Complete genome sequence of Kangiella geojedonensis strain YCS-5T.</title>
        <authorList>
            <person name="Kim K.M."/>
        </authorList>
    </citation>
    <scope>NUCLEOTIDE SEQUENCE [LARGE SCALE GENOMIC DNA]</scope>
    <source>
        <strain evidence="3 4">YCS-5</strain>
    </source>
</reference>
<dbReference type="Pfam" id="PF00581">
    <property type="entry name" value="Rhodanese"/>
    <property type="match status" value="1"/>
</dbReference>
<organism evidence="3 4">
    <name type="scientific">Kangiella geojedonensis</name>
    <dbReference type="NCBI Taxonomy" id="914150"/>
    <lineage>
        <taxon>Bacteria</taxon>
        <taxon>Pseudomonadati</taxon>
        <taxon>Pseudomonadota</taxon>
        <taxon>Gammaproteobacteria</taxon>
        <taxon>Kangiellales</taxon>
        <taxon>Kangiellaceae</taxon>
        <taxon>Kangiella</taxon>
    </lineage>
</organism>
<evidence type="ECO:0000256" key="1">
    <source>
        <dbReference type="HAMAP-Rule" id="MF_00469"/>
    </source>
</evidence>
<accession>A0A0F6TQN0</accession>
<dbReference type="OrthoDB" id="9778326at2"/>
<evidence type="ECO:0000259" key="2">
    <source>
        <dbReference type="PROSITE" id="PS50206"/>
    </source>
</evidence>
<dbReference type="InterPro" id="IPR036873">
    <property type="entry name" value="Rhodanese-like_dom_sf"/>
</dbReference>
<sequence>MTDTASNAATAPIVVCALYKFVTLENFEEIRQPLLDVMLDNDVKGTLLLASEGINGTIAGTRQGIDHVLAWIKSDERLAELDYKESYDETMPFYRTKVKLKKEIVTMGVEGIDPKEVVGTYVKPKDWNALISDPEVLLIDTRNDYEVGIGTFKGAVNPKTETFREFPEYVKENLDPEKHKKVAMFCTGGIRCEKSTAYLKEQGFENVFHLEGGILKYLEEVEKDDTLWEGECFVFDNRVAVDHDLQKGQYDQCHACRMPITEEEMQHDKYVKGVSCPHCYDKQTPEQRQRYLERERQVQLAKARGEKHIGSEVITSIAKRKQLKKQLKQQQSAKSQIAD</sequence>
<dbReference type="PROSITE" id="PS50206">
    <property type="entry name" value="RHODANESE_3"/>
    <property type="match status" value="1"/>
</dbReference>
<dbReference type="PANTHER" id="PTHR43268:SF3">
    <property type="entry name" value="RHODANESE-LIKE DOMAIN-CONTAINING PROTEIN 7-RELATED"/>
    <property type="match status" value="1"/>
</dbReference>
<comment type="catalytic activity">
    <reaction evidence="1">
        <text>uridine(34) in tRNA + AH2 + O2 = 5-hydroxyuridine(34) in tRNA + A + H2O</text>
        <dbReference type="Rhea" id="RHEA:64224"/>
        <dbReference type="Rhea" id="RHEA-COMP:11727"/>
        <dbReference type="Rhea" id="RHEA-COMP:13381"/>
        <dbReference type="ChEBI" id="CHEBI:13193"/>
        <dbReference type="ChEBI" id="CHEBI:15377"/>
        <dbReference type="ChEBI" id="CHEBI:15379"/>
        <dbReference type="ChEBI" id="CHEBI:17499"/>
        <dbReference type="ChEBI" id="CHEBI:65315"/>
        <dbReference type="ChEBI" id="CHEBI:136877"/>
    </reaction>
</comment>